<sequence>PREIMDCHDSPDNRGPRTFAGLTVSRDISTNRLLRAFRQRNFNEIPNFPTKNI</sequence>
<organism evidence="2 3">
    <name type="scientific">Habropoda laboriosa</name>
    <dbReference type="NCBI Taxonomy" id="597456"/>
    <lineage>
        <taxon>Eukaryota</taxon>
        <taxon>Metazoa</taxon>
        <taxon>Ecdysozoa</taxon>
        <taxon>Arthropoda</taxon>
        <taxon>Hexapoda</taxon>
        <taxon>Insecta</taxon>
        <taxon>Pterygota</taxon>
        <taxon>Neoptera</taxon>
        <taxon>Endopterygota</taxon>
        <taxon>Hymenoptera</taxon>
        <taxon>Apocrita</taxon>
        <taxon>Aculeata</taxon>
        <taxon>Apoidea</taxon>
        <taxon>Anthophila</taxon>
        <taxon>Apidae</taxon>
        <taxon>Habropoda</taxon>
    </lineage>
</organism>
<protein>
    <submittedName>
        <fullName evidence="2">Uncharacterized protein</fullName>
    </submittedName>
</protein>
<feature type="region of interest" description="Disordered" evidence="1">
    <location>
        <begin position="1"/>
        <end position="20"/>
    </location>
</feature>
<proteinExistence type="predicted"/>
<reference evidence="2 3" key="1">
    <citation type="submission" date="2015-07" db="EMBL/GenBank/DDBJ databases">
        <title>The genome of Habropoda laboriosa.</title>
        <authorList>
            <person name="Pan H."/>
            <person name="Kapheim K."/>
        </authorList>
    </citation>
    <scope>NUCLEOTIDE SEQUENCE [LARGE SCALE GENOMIC DNA]</scope>
    <source>
        <strain evidence="2">0110345459</strain>
    </source>
</reference>
<name>A0A0L7RJZ5_9HYME</name>
<evidence type="ECO:0000313" key="3">
    <source>
        <dbReference type="Proteomes" id="UP000053825"/>
    </source>
</evidence>
<evidence type="ECO:0000313" key="2">
    <source>
        <dbReference type="EMBL" id="KOC71272.1"/>
    </source>
</evidence>
<dbReference type="Proteomes" id="UP000053825">
    <property type="component" value="Unassembled WGS sequence"/>
</dbReference>
<accession>A0A0L7RJZ5</accession>
<keyword evidence="3" id="KW-1185">Reference proteome</keyword>
<dbReference type="EMBL" id="KQ414573">
    <property type="protein sequence ID" value="KOC71272.1"/>
    <property type="molecule type" value="Genomic_DNA"/>
</dbReference>
<evidence type="ECO:0000256" key="1">
    <source>
        <dbReference type="SAM" id="MobiDB-lite"/>
    </source>
</evidence>
<dbReference type="AlphaFoldDB" id="A0A0L7RJZ5"/>
<feature type="compositionally biased region" description="Basic and acidic residues" evidence="1">
    <location>
        <begin position="1"/>
        <end position="15"/>
    </location>
</feature>
<feature type="non-terminal residue" evidence="2">
    <location>
        <position position="1"/>
    </location>
</feature>
<gene>
    <name evidence="2" type="ORF">WH47_02356</name>
</gene>